<dbReference type="Pfam" id="PF09234">
    <property type="entry name" value="DUF1963"/>
    <property type="match status" value="1"/>
</dbReference>
<dbReference type="PANTHER" id="PTHR36436">
    <property type="entry name" value="SLL5081 PROTEIN"/>
    <property type="match status" value="1"/>
</dbReference>
<dbReference type="SUPFAM" id="SSF103032">
    <property type="entry name" value="Hypothetical protein YwqG"/>
    <property type="match status" value="1"/>
</dbReference>
<dbReference type="EMBL" id="CP048113">
    <property type="protein sequence ID" value="QHS59120.1"/>
    <property type="molecule type" value="Genomic_DNA"/>
</dbReference>
<accession>A0A6B9ZA10</accession>
<dbReference type="InterPro" id="IPR015315">
    <property type="entry name" value="DUF1963"/>
</dbReference>
<name>A0A6B9ZA10_9BACT</name>
<dbReference type="InterPro" id="IPR035948">
    <property type="entry name" value="YwqG-like_sf"/>
</dbReference>
<sequence length="350" mass="39958">MKDNLPAMGPYHTMKPDIIASLSRAGLSENTSSRLADSLTTRFLLQPSVAVVPPGASKIGGYPHWPAGLPYPQEKDFIYEFVAQVNLADLADGDDDILPHAGMLYFFIDDDFNVGNINAHVVLHTDVPALEVTPPPKGKPSRCESFDGRKESTQMKLNIAKGYTFEQKALDDAYNELDAAGRLATAGFDPEQFNTRDQIWGYPVSWVNIDRQWSAYLAKKGMFGLYWFTSDRQLAYLQSEQIDLKQWLYGKLAAKIEEQKGILEKNNKTIYIYPYWEQELRDLEYAQLHLDDFIDDLAFHKEACKKWRLLLSMSSYNEANICFGDGRMEFYIHTDDLQQLNFSNIYCNIV</sequence>
<gene>
    <name evidence="1" type="ORF">GWR21_05780</name>
</gene>
<keyword evidence="2" id="KW-1185">Reference proteome</keyword>
<dbReference type="AlphaFoldDB" id="A0A6B9ZA10"/>
<protein>
    <submittedName>
        <fullName evidence="1">DUF1963 domain-containing protein</fullName>
    </submittedName>
</protein>
<evidence type="ECO:0000313" key="1">
    <source>
        <dbReference type="EMBL" id="QHS59120.1"/>
    </source>
</evidence>
<dbReference type="KEGG" id="chih:GWR21_05780"/>
<dbReference type="Proteomes" id="UP000476411">
    <property type="component" value="Chromosome"/>
</dbReference>
<proteinExistence type="predicted"/>
<evidence type="ECO:0000313" key="2">
    <source>
        <dbReference type="Proteomes" id="UP000476411"/>
    </source>
</evidence>
<dbReference type="PANTHER" id="PTHR36436:SF6">
    <property type="entry name" value="SLL5081 PROTEIN"/>
    <property type="match status" value="1"/>
</dbReference>
<organism evidence="1 2">
    <name type="scientific">Chitinophaga agri</name>
    <dbReference type="NCBI Taxonomy" id="2703787"/>
    <lineage>
        <taxon>Bacteria</taxon>
        <taxon>Pseudomonadati</taxon>
        <taxon>Bacteroidota</taxon>
        <taxon>Chitinophagia</taxon>
        <taxon>Chitinophagales</taxon>
        <taxon>Chitinophagaceae</taxon>
        <taxon>Chitinophaga</taxon>
    </lineage>
</organism>
<dbReference type="Gene3D" id="2.30.320.10">
    <property type="entry name" value="YwqG-like"/>
    <property type="match status" value="1"/>
</dbReference>
<reference evidence="1 2" key="1">
    <citation type="submission" date="2020-01" db="EMBL/GenBank/DDBJ databases">
        <title>Complete genome sequence of Chitinophaga sp. H33E-04 isolated from quinoa roots.</title>
        <authorList>
            <person name="Weon H.-Y."/>
            <person name="Lee S.A."/>
        </authorList>
    </citation>
    <scope>NUCLEOTIDE SEQUENCE [LARGE SCALE GENOMIC DNA]</scope>
    <source>
        <strain evidence="1 2">H33E-04</strain>
    </source>
</reference>
<dbReference type="RefSeq" id="WP_162330822.1">
    <property type="nucleotide sequence ID" value="NZ_CP048113.1"/>
</dbReference>